<evidence type="ECO:0000313" key="2">
    <source>
        <dbReference type="EMBL" id="ANF98612.1"/>
    </source>
</evidence>
<dbReference type="NCBIfam" id="NF041646">
    <property type="entry name" value="VC0807_fam"/>
    <property type="match status" value="1"/>
</dbReference>
<feature type="transmembrane region" description="Helical" evidence="1">
    <location>
        <begin position="140"/>
        <end position="158"/>
    </location>
</feature>
<sequence>MPGRKYIIMTLIINGLIPWLIYILLKPYMSSLTALSIATVVPLLDNLIHLYRHRNLDVFGSIMLFTFVLSLVMVLLGGSEKLLLMRESFITAGVGALFLGSLLMRRPLIYHMVSRFTPNVDGEKNWQYPYFRNVMRNMTLMWGIILVLEALTKIFMIAELSTAVVLAFSSVVSYGFIGLAILLTIVYRRRSATRLRQIKPPVS</sequence>
<name>A0A172ZMI0_9BACL</name>
<dbReference type="Proteomes" id="UP000078148">
    <property type="component" value="Chromosome"/>
</dbReference>
<proteinExistence type="predicted"/>
<dbReference type="OrthoDB" id="7062026at2"/>
<dbReference type="KEGG" id="pbv:AR543_04070"/>
<evidence type="ECO:0000313" key="3">
    <source>
        <dbReference type="Proteomes" id="UP000078148"/>
    </source>
</evidence>
<keyword evidence="1" id="KW-0812">Transmembrane</keyword>
<keyword evidence="1" id="KW-0472">Membrane</keyword>
<organism evidence="2 3">
    <name type="scientific">Paenibacillus bovis</name>
    <dbReference type="NCBI Taxonomy" id="1616788"/>
    <lineage>
        <taxon>Bacteria</taxon>
        <taxon>Bacillati</taxon>
        <taxon>Bacillota</taxon>
        <taxon>Bacilli</taxon>
        <taxon>Bacillales</taxon>
        <taxon>Paenibacillaceae</taxon>
        <taxon>Paenibacillus</taxon>
    </lineage>
</organism>
<dbReference type="AlphaFoldDB" id="A0A172ZMI0"/>
<keyword evidence="1" id="KW-1133">Transmembrane helix</keyword>
<feature type="transmembrane region" description="Helical" evidence="1">
    <location>
        <begin position="58"/>
        <end position="76"/>
    </location>
</feature>
<reference evidence="2 3" key="2">
    <citation type="journal article" date="2016" name="Int. J. Syst. Evol. Microbiol.">
        <title>Paenibacillus bovis sp. nov., isolated from raw yak (Bos grunniens) milk.</title>
        <authorList>
            <person name="Gao C."/>
            <person name="Han J."/>
            <person name="Liu Z."/>
            <person name="Xu X."/>
            <person name="Hang F."/>
            <person name="Wu Z."/>
        </authorList>
    </citation>
    <scope>NUCLEOTIDE SEQUENCE [LARGE SCALE GENOMIC DNA]</scope>
    <source>
        <strain evidence="2 3">BD3526</strain>
    </source>
</reference>
<feature type="transmembrane region" description="Helical" evidence="1">
    <location>
        <begin position="164"/>
        <end position="187"/>
    </location>
</feature>
<keyword evidence="3" id="KW-1185">Reference proteome</keyword>
<feature type="transmembrane region" description="Helical" evidence="1">
    <location>
        <begin position="88"/>
        <end position="105"/>
    </location>
</feature>
<evidence type="ECO:0000256" key="1">
    <source>
        <dbReference type="SAM" id="Phobius"/>
    </source>
</evidence>
<evidence type="ECO:0008006" key="4">
    <source>
        <dbReference type="Google" id="ProtNLM"/>
    </source>
</evidence>
<dbReference type="EMBL" id="CP013023">
    <property type="protein sequence ID" value="ANF98612.1"/>
    <property type="molecule type" value="Genomic_DNA"/>
</dbReference>
<feature type="transmembrane region" description="Helical" evidence="1">
    <location>
        <begin position="7"/>
        <end position="25"/>
    </location>
</feature>
<reference evidence="3" key="1">
    <citation type="submission" date="2015-10" db="EMBL/GenBank/DDBJ databases">
        <title>Genome of Paenibacillus bovis sp. nov.</title>
        <authorList>
            <person name="Wu Z."/>
            <person name="Gao C."/>
            <person name="Liu Z."/>
            <person name="Zheng H."/>
        </authorList>
    </citation>
    <scope>NUCLEOTIDE SEQUENCE [LARGE SCALE GENOMIC DNA]</scope>
    <source>
        <strain evidence="3">BD3526</strain>
    </source>
</reference>
<feature type="transmembrane region" description="Helical" evidence="1">
    <location>
        <begin position="31"/>
        <end position="51"/>
    </location>
</feature>
<protein>
    <recommendedName>
        <fullName evidence="4">Intracellular septation protein A</fullName>
    </recommendedName>
</protein>
<gene>
    <name evidence="2" type="ORF">AR543_04070</name>
</gene>
<accession>A0A172ZMI0</accession>